<proteinExistence type="predicted"/>
<reference evidence="2" key="1">
    <citation type="submission" date="2018-11" db="EMBL/GenBank/DDBJ databases">
        <authorList>
            <consortium name="Pathogen Informatics"/>
        </authorList>
    </citation>
    <scope>NUCLEOTIDE SEQUENCE</scope>
</reference>
<dbReference type="EMBL" id="CAAALY010013853">
    <property type="protein sequence ID" value="VEL12128.1"/>
    <property type="molecule type" value="Genomic_DNA"/>
</dbReference>
<name>A0A3S5FCF2_9PLAT</name>
<feature type="region of interest" description="Disordered" evidence="1">
    <location>
        <begin position="31"/>
        <end position="72"/>
    </location>
</feature>
<evidence type="ECO:0000256" key="1">
    <source>
        <dbReference type="SAM" id="MobiDB-lite"/>
    </source>
</evidence>
<accession>A0A3S5FCF2</accession>
<organism evidence="2 3">
    <name type="scientific">Protopolystoma xenopodis</name>
    <dbReference type="NCBI Taxonomy" id="117903"/>
    <lineage>
        <taxon>Eukaryota</taxon>
        <taxon>Metazoa</taxon>
        <taxon>Spiralia</taxon>
        <taxon>Lophotrochozoa</taxon>
        <taxon>Platyhelminthes</taxon>
        <taxon>Monogenea</taxon>
        <taxon>Polyopisthocotylea</taxon>
        <taxon>Polystomatidea</taxon>
        <taxon>Polystomatidae</taxon>
        <taxon>Protopolystoma</taxon>
    </lineage>
</organism>
<sequence length="72" mass="8087">MSPLLQHFSSLGQTDRHAFFHSQIAHCVSVPSQQSGARRRHDNTGWDGSTGHFRRSRAEKARLSCQGEIKPT</sequence>
<evidence type="ECO:0000313" key="2">
    <source>
        <dbReference type="EMBL" id="VEL12128.1"/>
    </source>
</evidence>
<evidence type="ECO:0000313" key="3">
    <source>
        <dbReference type="Proteomes" id="UP000784294"/>
    </source>
</evidence>
<dbReference type="AlphaFoldDB" id="A0A3S5FCF2"/>
<protein>
    <submittedName>
        <fullName evidence="2">Uncharacterized protein</fullName>
    </submittedName>
</protein>
<dbReference type="Proteomes" id="UP000784294">
    <property type="component" value="Unassembled WGS sequence"/>
</dbReference>
<keyword evidence="3" id="KW-1185">Reference proteome</keyword>
<comment type="caution">
    <text evidence="2">The sequence shown here is derived from an EMBL/GenBank/DDBJ whole genome shotgun (WGS) entry which is preliminary data.</text>
</comment>
<gene>
    <name evidence="2" type="ORF">PXEA_LOCUS5568</name>
</gene>